<evidence type="ECO:0000313" key="3">
    <source>
        <dbReference type="EMBL" id="AWL05150.1"/>
    </source>
</evidence>
<accession>A0A2S2DIH0</accession>
<feature type="transmembrane region" description="Helical" evidence="1">
    <location>
        <begin position="295"/>
        <end position="312"/>
    </location>
</feature>
<dbReference type="AlphaFoldDB" id="A0A2S2DIH0"/>
<dbReference type="Pfam" id="PF07786">
    <property type="entry name" value="HGSNAT_cat"/>
    <property type="match status" value="1"/>
</dbReference>
<reference evidence="3 4" key="1">
    <citation type="submission" date="2018-05" db="EMBL/GenBank/DDBJ databases">
        <title>Complete genome sequence of Massilia oculi sp. nov. CCUG 43427T (=DSM 26321T), the type strain of M. oculi, and comparison with genome sequences of other Massilia strains.</title>
        <authorList>
            <person name="Zhu B."/>
        </authorList>
    </citation>
    <scope>NUCLEOTIDE SEQUENCE [LARGE SCALE GENOMIC DNA]</scope>
    <source>
        <strain evidence="3 4">CCUG 43427</strain>
    </source>
</reference>
<dbReference type="Proteomes" id="UP000245820">
    <property type="component" value="Chromosome"/>
</dbReference>
<organism evidence="3 4">
    <name type="scientific">Massilia oculi</name>
    <dbReference type="NCBI Taxonomy" id="945844"/>
    <lineage>
        <taxon>Bacteria</taxon>
        <taxon>Pseudomonadati</taxon>
        <taxon>Pseudomonadota</taxon>
        <taxon>Betaproteobacteria</taxon>
        <taxon>Burkholderiales</taxon>
        <taxon>Oxalobacteraceae</taxon>
        <taxon>Telluria group</taxon>
        <taxon>Massilia</taxon>
    </lineage>
</organism>
<dbReference type="KEGG" id="mtim:DIR46_12410"/>
<evidence type="ECO:0000313" key="4">
    <source>
        <dbReference type="Proteomes" id="UP000245820"/>
    </source>
</evidence>
<dbReference type="PANTHER" id="PTHR40407">
    <property type="entry name" value="MEMBRANE PROTEIN-LIKE PROTEIN"/>
    <property type="match status" value="1"/>
</dbReference>
<feature type="transmembrane region" description="Helical" evidence="1">
    <location>
        <begin position="135"/>
        <end position="155"/>
    </location>
</feature>
<dbReference type="OrthoDB" id="508112at2"/>
<name>A0A2S2DIH0_9BURK</name>
<feature type="transmembrane region" description="Helical" evidence="1">
    <location>
        <begin position="71"/>
        <end position="96"/>
    </location>
</feature>
<feature type="transmembrane region" description="Helical" evidence="1">
    <location>
        <begin position="160"/>
        <end position="175"/>
    </location>
</feature>
<evidence type="ECO:0000259" key="2">
    <source>
        <dbReference type="Pfam" id="PF07786"/>
    </source>
</evidence>
<dbReference type="EMBL" id="CP029343">
    <property type="protein sequence ID" value="AWL05150.1"/>
    <property type="molecule type" value="Genomic_DNA"/>
</dbReference>
<feature type="transmembrane region" description="Helical" evidence="1">
    <location>
        <begin position="247"/>
        <end position="265"/>
    </location>
</feature>
<keyword evidence="1" id="KW-0812">Transmembrane</keyword>
<sequence length="403" mass="45478">MKQATSNGFDQAVSITPVEQAAVNRRRLQSLDTLRGFVMVIMLIDHIRENWYLYMNVPDPVNPVTVEPVMFFLRIVTNLCAPVFVALTGLGAYLYGQNHTRAETAAYLVKRGLLLMAIDVTLLTFAWTVKLPMTFWLQVIWAIGVCMIALAALIYLPKKLLLALGLAIVAGHNLLDDIRLVPGEPGFVAWALLHQRDMIALPFGAFARTSYPVLPWIGVIVLGYLLGSWYERDKSSAADSERRVRHLLALGFAMLAAFVVLRALNVYGDKPWVAGDTALHTIMGFIALTKYPPSLLFLLQTLGVGVILLALFERREGHPWLTALAVFGGAPMFFYILHIYVLRALYHVAFMIWGPTHGVSFGLDNVNWLWLWYAVLLPVLYVPTAWYSRLKARRRDITWLKYF</sequence>
<feature type="domain" description="Heparan-alpha-glucosaminide N-acetyltransferase catalytic" evidence="2">
    <location>
        <begin position="27"/>
        <end position="256"/>
    </location>
</feature>
<dbReference type="InterPro" id="IPR012429">
    <property type="entry name" value="HGSNAT_cat"/>
</dbReference>
<keyword evidence="4" id="KW-1185">Reference proteome</keyword>
<keyword evidence="1" id="KW-1133">Transmembrane helix</keyword>
<gene>
    <name evidence="3" type="ORF">DIR46_12410</name>
</gene>
<feature type="transmembrane region" description="Helical" evidence="1">
    <location>
        <begin position="369"/>
        <end position="387"/>
    </location>
</feature>
<feature type="transmembrane region" description="Helical" evidence="1">
    <location>
        <begin position="318"/>
        <end position="337"/>
    </location>
</feature>
<feature type="transmembrane region" description="Helical" evidence="1">
    <location>
        <begin position="108"/>
        <end position="129"/>
    </location>
</feature>
<protein>
    <recommendedName>
        <fullName evidence="2">Heparan-alpha-glucosaminide N-acetyltransferase catalytic domain-containing protein</fullName>
    </recommendedName>
</protein>
<feature type="transmembrane region" description="Helical" evidence="1">
    <location>
        <begin position="205"/>
        <end position="226"/>
    </location>
</feature>
<proteinExistence type="predicted"/>
<evidence type="ECO:0000256" key="1">
    <source>
        <dbReference type="SAM" id="Phobius"/>
    </source>
</evidence>
<dbReference type="PANTHER" id="PTHR40407:SF1">
    <property type="entry name" value="HEPARAN-ALPHA-GLUCOSAMINIDE N-ACETYLTRANSFERASE CATALYTIC DOMAIN-CONTAINING PROTEIN"/>
    <property type="match status" value="1"/>
</dbReference>
<dbReference type="RefSeq" id="WP_109345486.1">
    <property type="nucleotide sequence ID" value="NZ_CP029343.1"/>
</dbReference>
<keyword evidence="1" id="KW-0472">Membrane</keyword>